<reference evidence="7 8" key="1">
    <citation type="journal article" date="2012" name="BMC Genomics">
        <title>Comparative genomic analysis of human infective Trypanosoma cruzi lineages with the bat-restricted subspecies T. cruzi marinkellei.</title>
        <authorList>
            <person name="Franzen O."/>
            <person name="Talavera-Lopez C."/>
            <person name="Ochaya S."/>
            <person name="Butler C.E."/>
            <person name="Messenger L.A."/>
            <person name="Lewis M.D."/>
            <person name="Llewellyn M.S."/>
            <person name="Marinkelle C.J."/>
            <person name="Tyler K.M."/>
            <person name="Miles M.A."/>
            <person name="Andersson B."/>
        </authorList>
    </citation>
    <scope>NUCLEOTIDE SEQUENCE [LARGE SCALE GENOMIC DNA]</scope>
    <source>
        <strain evidence="7 8">B7</strain>
    </source>
</reference>
<dbReference type="OrthoDB" id="26679at2759"/>
<dbReference type="PANTHER" id="PTHR23354">
    <property type="entry name" value="NUCLEOLAR PROTEIN 7/ESTROGEN RECEPTOR COACTIVATOR-RELATED"/>
    <property type="match status" value="1"/>
</dbReference>
<dbReference type="SMART" id="SM00584">
    <property type="entry name" value="TLDc"/>
    <property type="match status" value="1"/>
</dbReference>
<feature type="domain" description="TLDc" evidence="6">
    <location>
        <begin position="113"/>
        <end position="373"/>
    </location>
</feature>
<evidence type="ECO:0000256" key="4">
    <source>
        <dbReference type="ARBA" id="ARBA00040604"/>
    </source>
</evidence>
<keyword evidence="3" id="KW-0496">Mitochondrion</keyword>
<keyword evidence="8" id="KW-1185">Reference proteome</keyword>
<evidence type="ECO:0000313" key="7">
    <source>
        <dbReference type="EMBL" id="EKF39102.1"/>
    </source>
</evidence>
<dbReference type="AlphaFoldDB" id="K2PDY2"/>
<evidence type="ECO:0000313" key="8">
    <source>
        <dbReference type="Proteomes" id="UP000007350"/>
    </source>
</evidence>
<dbReference type="Proteomes" id="UP000007350">
    <property type="component" value="Unassembled WGS sequence"/>
</dbReference>
<keyword evidence="5" id="KW-0732">Signal</keyword>
<proteinExistence type="inferred from homology"/>
<gene>
    <name evidence="7" type="ORF">MOQ_000679</name>
</gene>
<accession>K2PDY2</accession>
<dbReference type="PROSITE" id="PS51886">
    <property type="entry name" value="TLDC"/>
    <property type="match status" value="1"/>
</dbReference>
<dbReference type="EMBL" id="AHKC01001656">
    <property type="protein sequence ID" value="EKF39102.1"/>
    <property type="molecule type" value="Genomic_DNA"/>
</dbReference>
<comment type="subcellular location">
    <subcellularLocation>
        <location evidence="1">Mitochondrion</location>
    </subcellularLocation>
</comment>
<organism evidence="7 8">
    <name type="scientific">Trypanosoma cruzi marinkellei</name>
    <dbReference type="NCBI Taxonomy" id="85056"/>
    <lineage>
        <taxon>Eukaryota</taxon>
        <taxon>Discoba</taxon>
        <taxon>Euglenozoa</taxon>
        <taxon>Kinetoplastea</taxon>
        <taxon>Metakinetoplastina</taxon>
        <taxon>Trypanosomatida</taxon>
        <taxon>Trypanosomatidae</taxon>
        <taxon>Trypanosoma</taxon>
        <taxon>Schizotrypanum</taxon>
    </lineage>
</organism>
<sequence length="425" mass="46805">MRPSSLFFSLSLYFRLNAEVYLLGLRQAKGSLVLLVLALEVKSEEGCDCAFFPLCVCLCVCLYMTRRPNSATRRIVPPGVVVRLPCESTLSVFCSCSLNIAALFPDGLPSPPLPLSRCEIHELLLALPQRLQNSPWRVCYDTEHDGFSLHNFYRKMKQVHDEKELGIGIFVVSEGVSDSVPIASVGGLLGPHSRSGVSALPSSVVLGCFTPEVPCLEHSQHAFFGAQETFVFTYADVSRYASEESCGEPQHASGVTPTHSSCAATSDVIASQKMGHVLSTSSLQPSTRLGLTRPPRILSVYPWTLEEQNKEFIVCTNKFFGIGGGRDGAAIFVDASLSHGTSSVFCGTFASPPLGGRLRATLRQSEFTVLRMVWFRVRDRKEVFTCMDLPKREPCDCGRLLESEDGNRLVRVRYSGHKRAWHVCN</sequence>
<feature type="signal peptide" evidence="5">
    <location>
        <begin position="1"/>
        <end position="18"/>
    </location>
</feature>
<evidence type="ECO:0000256" key="2">
    <source>
        <dbReference type="ARBA" id="ARBA00009540"/>
    </source>
</evidence>
<name>K2PDY2_TRYCR</name>
<comment type="similarity">
    <text evidence="2">Belongs to the OXR1 family.</text>
</comment>
<evidence type="ECO:0000259" key="6">
    <source>
        <dbReference type="PROSITE" id="PS51886"/>
    </source>
</evidence>
<feature type="chain" id="PRO_5003865354" description="Oxidation resistance protein 1" evidence="5">
    <location>
        <begin position="19"/>
        <end position="425"/>
    </location>
</feature>
<dbReference type="GO" id="GO:0005739">
    <property type="term" value="C:mitochondrion"/>
    <property type="evidence" value="ECO:0007669"/>
    <property type="project" value="UniProtKB-SubCell"/>
</dbReference>
<evidence type="ECO:0000256" key="3">
    <source>
        <dbReference type="ARBA" id="ARBA00023128"/>
    </source>
</evidence>
<dbReference type="InterPro" id="IPR006571">
    <property type="entry name" value="TLDc_dom"/>
</dbReference>
<evidence type="ECO:0000256" key="5">
    <source>
        <dbReference type="SAM" id="SignalP"/>
    </source>
</evidence>
<dbReference type="Pfam" id="PF07534">
    <property type="entry name" value="TLD"/>
    <property type="match status" value="2"/>
</dbReference>
<protein>
    <recommendedName>
        <fullName evidence="4">Oxidation resistance protein 1</fullName>
    </recommendedName>
</protein>
<evidence type="ECO:0000256" key="1">
    <source>
        <dbReference type="ARBA" id="ARBA00004173"/>
    </source>
</evidence>
<dbReference type="PANTHER" id="PTHR23354:SF62">
    <property type="entry name" value="MUSTARD, ISOFORM V"/>
    <property type="match status" value="1"/>
</dbReference>
<comment type="caution">
    <text evidence="7">The sequence shown here is derived from an EMBL/GenBank/DDBJ whole genome shotgun (WGS) entry which is preliminary data.</text>
</comment>